<organism evidence="2 3">
    <name type="scientific">Lentzea kristufekii</name>
    <dbReference type="NCBI Taxonomy" id="3095430"/>
    <lineage>
        <taxon>Bacteria</taxon>
        <taxon>Bacillati</taxon>
        <taxon>Actinomycetota</taxon>
        <taxon>Actinomycetes</taxon>
        <taxon>Pseudonocardiales</taxon>
        <taxon>Pseudonocardiaceae</taxon>
        <taxon>Lentzea</taxon>
    </lineage>
</organism>
<evidence type="ECO:0000313" key="3">
    <source>
        <dbReference type="Proteomes" id="UP001271792"/>
    </source>
</evidence>
<feature type="transmembrane region" description="Helical" evidence="1">
    <location>
        <begin position="194"/>
        <end position="215"/>
    </location>
</feature>
<sequence>MIRAALSDPSKELLTPVLVTSYMIFLVFTWLFLVTRQPSKLPFFAAIALSQRIMRRSSNDEYRLIYCVNAAGRAARLLFKALQGKRRNWATPPTVADRALMIVYPLIDLELSDLVNPQSIKKALLAYVDFLYYAAGLVAAGRSDLIPSLRAYYEREHALACRTSLSPDGKLAERDTLFIDPMRNNSRWIVLKDYFYPLASWLSLAVSVSALVVSITK</sequence>
<keyword evidence="1" id="KW-1133">Transmembrane helix</keyword>
<reference evidence="2 3" key="1">
    <citation type="submission" date="2023-11" db="EMBL/GenBank/DDBJ databases">
        <title>Lentzea sokolovensis, sp. nov., Lentzea kristufkii, sp. nov., and Lentzea miocenensis, sp. nov., rare actinobacteria from Sokolov Coal Basin, Miocene lacustrine sediment, Czech Republic.</title>
        <authorList>
            <person name="Lara A."/>
            <person name="Kotroba L."/>
            <person name="Nouioui I."/>
            <person name="Neumann-Schaal M."/>
            <person name="Mast Y."/>
            <person name="Chronakova A."/>
        </authorList>
    </citation>
    <scope>NUCLEOTIDE SEQUENCE [LARGE SCALE GENOMIC DNA]</scope>
    <source>
        <strain evidence="2 3">BCCO 10_0798</strain>
    </source>
</reference>
<keyword evidence="1" id="KW-0472">Membrane</keyword>
<dbReference type="RefSeq" id="WP_319988731.1">
    <property type="nucleotide sequence ID" value="NZ_JAXAVV010000024.1"/>
</dbReference>
<keyword evidence="1" id="KW-0812">Transmembrane</keyword>
<feature type="transmembrane region" description="Helical" evidence="1">
    <location>
        <begin position="13"/>
        <end position="34"/>
    </location>
</feature>
<proteinExistence type="predicted"/>
<evidence type="ECO:0000313" key="2">
    <source>
        <dbReference type="EMBL" id="MDX8054968.1"/>
    </source>
</evidence>
<reference evidence="2 3" key="2">
    <citation type="submission" date="2023-11" db="EMBL/GenBank/DDBJ databases">
        <authorList>
            <person name="Lara A.C."/>
            <person name="Chronakova A."/>
        </authorList>
    </citation>
    <scope>NUCLEOTIDE SEQUENCE [LARGE SCALE GENOMIC DNA]</scope>
    <source>
        <strain evidence="2 3">BCCO 10_0798</strain>
    </source>
</reference>
<evidence type="ECO:0000256" key="1">
    <source>
        <dbReference type="SAM" id="Phobius"/>
    </source>
</evidence>
<protein>
    <submittedName>
        <fullName evidence="2">Uncharacterized protein</fullName>
    </submittedName>
</protein>
<gene>
    <name evidence="2" type="ORF">SK571_36830</name>
</gene>
<comment type="caution">
    <text evidence="2">The sequence shown here is derived from an EMBL/GenBank/DDBJ whole genome shotgun (WGS) entry which is preliminary data.</text>
</comment>
<dbReference type="EMBL" id="JAXAVV010000024">
    <property type="protein sequence ID" value="MDX8054968.1"/>
    <property type="molecule type" value="Genomic_DNA"/>
</dbReference>
<accession>A0ABU4U317</accession>
<dbReference type="Proteomes" id="UP001271792">
    <property type="component" value="Unassembled WGS sequence"/>
</dbReference>
<keyword evidence="3" id="KW-1185">Reference proteome</keyword>
<name>A0ABU4U317_9PSEU</name>